<reference evidence="7 8" key="1">
    <citation type="journal article" date="2019" name="Int. J. Syst. Evol. Microbiol.">
        <title>The Global Catalogue of Microorganisms (GCM) 10K type strain sequencing project: providing services to taxonomists for standard genome sequencing and annotation.</title>
        <authorList>
            <consortium name="The Broad Institute Genomics Platform"/>
            <consortium name="The Broad Institute Genome Sequencing Center for Infectious Disease"/>
            <person name="Wu L."/>
            <person name="Ma J."/>
        </authorList>
    </citation>
    <scope>NUCLEOTIDE SEQUENCE [LARGE SCALE GENOMIC DNA]</scope>
    <source>
        <strain evidence="7 8">JCM 11896</strain>
    </source>
</reference>
<dbReference type="InterPro" id="IPR029041">
    <property type="entry name" value="FAD-linked_oxidoreductase-like"/>
</dbReference>
<keyword evidence="3 6" id="KW-0285">Flavoprotein</keyword>
<keyword evidence="8" id="KW-1185">Reference proteome</keyword>
<organism evidence="7 8">
    <name type="scientific">Pseudonocardia kongjuensis</name>
    <dbReference type="NCBI Taxonomy" id="102227"/>
    <lineage>
        <taxon>Bacteria</taxon>
        <taxon>Bacillati</taxon>
        <taxon>Actinomycetota</taxon>
        <taxon>Actinomycetes</taxon>
        <taxon>Pseudonocardiales</taxon>
        <taxon>Pseudonocardiaceae</taxon>
        <taxon>Pseudonocardia</taxon>
    </lineage>
</organism>
<comment type="cofactor">
    <cofactor evidence="1 6">
        <name>FAD</name>
        <dbReference type="ChEBI" id="CHEBI:57692"/>
    </cofactor>
</comment>
<comment type="pathway">
    <text evidence="2 6">One-carbon metabolism; tetrahydrofolate interconversion.</text>
</comment>
<comment type="caution">
    <text evidence="7">The sequence shown here is derived from an EMBL/GenBank/DDBJ whole genome shotgun (WGS) entry which is preliminary data.</text>
</comment>
<dbReference type="Pfam" id="PF02219">
    <property type="entry name" value="MTHFR"/>
    <property type="match status" value="1"/>
</dbReference>
<evidence type="ECO:0000313" key="8">
    <source>
        <dbReference type="Proteomes" id="UP001501414"/>
    </source>
</evidence>
<keyword evidence="4 6" id="KW-0274">FAD</keyword>
<evidence type="ECO:0000256" key="5">
    <source>
        <dbReference type="ARBA" id="ARBA00023002"/>
    </source>
</evidence>
<dbReference type="EMBL" id="BAAAJK010000006">
    <property type="protein sequence ID" value="GAA1385801.1"/>
    <property type="molecule type" value="Genomic_DNA"/>
</dbReference>
<evidence type="ECO:0000256" key="3">
    <source>
        <dbReference type="ARBA" id="ARBA00022630"/>
    </source>
</evidence>
<keyword evidence="5 6" id="KW-0560">Oxidoreductase</keyword>
<evidence type="ECO:0000256" key="6">
    <source>
        <dbReference type="RuleBase" id="RU003862"/>
    </source>
</evidence>
<comment type="similarity">
    <text evidence="6">Belongs to the methylenetetrahydrofolate reductase family.</text>
</comment>
<dbReference type="Proteomes" id="UP001501414">
    <property type="component" value="Unassembled WGS sequence"/>
</dbReference>
<evidence type="ECO:0000256" key="1">
    <source>
        <dbReference type="ARBA" id="ARBA00001974"/>
    </source>
</evidence>
<evidence type="ECO:0000256" key="4">
    <source>
        <dbReference type="ARBA" id="ARBA00022827"/>
    </source>
</evidence>
<dbReference type="InterPro" id="IPR003171">
    <property type="entry name" value="Mehydrof_redctse-like"/>
</dbReference>
<gene>
    <name evidence="7" type="ORF">GCM10009613_18800</name>
</gene>
<dbReference type="Gene3D" id="3.20.20.220">
    <property type="match status" value="1"/>
</dbReference>
<dbReference type="SUPFAM" id="SSF51730">
    <property type="entry name" value="FAD-linked oxidoreductase"/>
    <property type="match status" value="1"/>
</dbReference>
<evidence type="ECO:0000313" key="7">
    <source>
        <dbReference type="EMBL" id="GAA1385801.1"/>
    </source>
</evidence>
<accession>A0ABN1XND6</accession>
<protein>
    <recommendedName>
        <fullName evidence="6">Methylenetetrahydrofolate reductase</fullName>
    </recommendedName>
</protein>
<name>A0ABN1XND6_9PSEU</name>
<proteinExistence type="inferred from homology"/>
<evidence type="ECO:0000256" key="2">
    <source>
        <dbReference type="ARBA" id="ARBA00004777"/>
    </source>
</evidence>
<sequence length="296" mass="31664">MTSLLDPPDRDGAAPRADRRAVLARVLRAATYEVLPFPSAADKVLAHVPTGTGLSVTTTEAKGLDPTVELAVRLTGHGYRVAPHLAARLVRDRAHLADLTDRLTDAGVRALFVVGGDAAEPVGRYPDALALLTELHEIAGDRFDRIGIGGYPEGHGGIADELIAGALTAKAPYATQIVTQLCFDPAATVRWARRIAAAGVRLPVRVGVPGAVSRQKLIRVSAGLGLGQSARFLRKQQGMLRRFFLPGGYRPDRVLDGIAPALAAGDTGLAGIHVFTFNDLESTETWRRRLLERLDR</sequence>
<dbReference type="RefSeq" id="WP_344020501.1">
    <property type="nucleotide sequence ID" value="NZ_BAAAJK010000006.1"/>
</dbReference>